<evidence type="ECO:0000256" key="2">
    <source>
        <dbReference type="ARBA" id="ARBA00022729"/>
    </source>
</evidence>
<keyword evidence="6" id="KW-0472">Membrane</keyword>
<evidence type="ECO:0000256" key="1">
    <source>
        <dbReference type="ARBA" id="ARBA00005791"/>
    </source>
</evidence>
<dbReference type="EMBL" id="CAFAZX010000001">
    <property type="protein sequence ID" value="CAB4839239.1"/>
    <property type="molecule type" value="Genomic_DNA"/>
</dbReference>
<dbReference type="EMBL" id="CAFBRB010000040">
    <property type="protein sequence ID" value="CAB5073901.1"/>
    <property type="molecule type" value="Genomic_DNA"/>
</dbReference>
<accession>A0A6J7B5P9</accession>
<evidence type="ECO:0000313" key="13">
    <source>
        <dbReference type="EMBL" id="CAB4916787.1"/>
    </source>
</evidence>
<evidence type="ECO:0000313" key="12">
    <source>
        <dbReference type="EMBL" id="CAB4839239.1"/>
    </source>
</evidence>
<sequence length="223" mass="23759">MAQQPGGDKITRNIVIGMVVLVVAVGVAFSVLGNKSIGNAAIPSSVSKADGYGIVFNADLKNKPVVDLWEDFQCPICARFEATNGAYIQTLISEKRAKVVFHILSFIGPESILAANAAACSADESKFLQYHSYLYANQSATENSGLWSNERLIASGSDSGITSSTFKSCISGGKYAAWVGNVAKDGENKKIDSTPTVYVNGKVIDRNTQYFDPIAFAKAVEGK</sequence>
<comment type="similarity">
    <text evidence="1">Belongs to the thioredoxin family. DsbA subfamily.</text>
</comment>
<evidence type="ECO:0000313" key="11">
    <source>
        <dbReference type="EMBL" id="CAB4818167.1"/>
    </source>
</evidence>
<dbReference type="Pfam" id="PF13462">
    <property type="entry name" value="Thioredoxin_4"/>
    <property type="match status" value="1"/>
</dbReference>
<evidence type="ECO:0000313" key="16">
    <source>
        <dbReference type="EMBL" id="CAB5073901.1"/>
    </source>
</evidence>
<dbReference type="Gene3D" id="3.40.30.10">
    <property type="entry name" value="Glutaredoxin"/>
    <property type="match status" value="1"/>
</dbReference>
<dbReference type="EMBL" id="CAFBMY010000011">
    <property type="protein sequence ID" value="CAB4916787.1"/>
    <property type="molecule type" value="Genomic_DNA"/>
</dbReference>
<dbReference type="InterPro" id="IPR012336">
    <property type="entry name" value="Thioredoxin-like_fold"/>
</dbReference>
<keyword evidence="5" id="KW-0676">Redox-active center</keyword>
<evidence type="ECO:0000256" key="4">
    <source>
        <dbReference type="ARBA" id="ARBA00023157"/>
    </source>
</evidence>
<evidence type="ECO:0000256" key="6">
    <source>
        <dbReference type="SAM" id="Phobius"/>
    </source>
</evidence>
<evidence type="ECO:0000256" key="3">
    <source>
        <dbReference type="ARBA" id="ARBA00023002"/>
    </source>
</evidence>
<dbReference type="PANTHER" id="PTHR13887">
    <property type="entry name" value="GLUTATHIONE S-TRANSFERASE KAPPA"/>
    <property type="match status" value="1"/>
</dbReference>
<organism evidence="12">
    <name type="scientific">freshwater metagenome</name>
    <dbReference type="NCBI Taxonomy" id="449393"/>
    <lineage>
        <taxon>unclassified sequences</taxon>
        <taxon>metagenomes</taxon>
        <taxon>ecological metagenomes</taxon>
    </lineage>
</organism>
<keyword evidence="3" id="KW-0560">Oxidoreductase</keyword>
<protein>
    <submittedName>
        <fullName evidence="12">Unannotated protein</fullName>
    </submittedName>
</protein>
<evidence type="ECO:0000256" key="5">
    <source>
        <dbReference type="ARBA" id="ARBA00023284"/>
    </source>
</evidence>
<dbReference type="EMBL" id="CAEZZR010000045">
    <property type="protein sequence ID" value="CAB4772176.1"/>
    <property type="molecule type" value="Genomic_DNA"/>
</dbReference>
<evidence type="ECO:0000313" key="14">
    <source>
        <dbReference type="EMBL" id="CAB4974498.1"/>
    </source>
</evidence>
<dbReference type="SUPFAM" id="SSF52833">
    <property type="entry name" value="Thioredoxin-like"/>
    <property type="match status" value="1"/>
</dbReference>
<evidence type="ECO:0000313" key="10">
    <source>
        <dbReference type="EMBL" id="CAB4772176.1"/>
    </source>
</evidence>
<evidence type="ECO:0000313" key="9">
    <source>
        <dbReference type="EMBL" id="CAB4693778.1"/>
    </source>
</evidence>
<proteinExistence type="inferred from homology"/>
<dbReference type="EMBL" id="CAEZWO010000001">
    <property type="protein sequence ID" value="CAB4648724.1"/>
    <property type="molecule type" value="Genomic_DNA"/>
</dbReference>
<evidence type="ECO:0000313" key="8">
    <source>
        <dbReference type="EMBL" id="CAB4648724.1"/>
    </source>
</evidence>
<dbReference type="EMBL" id="CAFABI010000002">
    <property type="protein sequence ID" value="CAB4818167.1"/>
    <property type="molecule type" value="Genomic_DNA"/>
</dbReference>
<gene>
    <name evidence="8" type="ORF">UFOPK2254_00013</name>
    <name evidence="9" type="ORF">UFOPK2646_00057</name>
    <name evidence="10" type="ORF">UFOPK2907_00616</name>
    <name evidence="11" type="ORF">UFOPK3197_00031</name>
    <name evidence="12" type="ORF">UFOPK3241_00008</name>
    <name evidence="13" type="ORF">UFOPK3707_00141</name>
    <name evidence="14" type="ORF">UFOPK3937_00376</name>
    <name evidence="15" type="ORF">UFOPK4265_00354</name>
    <name evidence="16" type="ORF">UFOPK4401_00519</name>
</gene>
<dbReference type="GO" id="GO:0016491">
    <property type="term" value="F:oxidoreductase activity"/>
    <property type="evidence" value="ECO:0007669"/>
    <property type="project" value="UniProtKB-KW"/>
</dbReference>
<keyword evidence="2" id="KW-0732">Signal</keyword>
<keyword evidence="6" id="KW-1133">Transmembrane helix</keyword>
<keyword evidence="6" id="KW-0812">Transmembrane</keyword>
<feature type="transmembrane region" description="Helical" evidence="6">
    <location>
        <begin position="12"/>
        <end position="32"/>
    </location>
</feature>
<dbReference type="EMBL" id="CAFBOJ010000027">
    <property type="protein sequence ID" value="CAB4974498.1"/>
    <property type="molecule type" value="Genomic_DNA"/>
</dbReference>
<dbReference type="AlphaFoldDB" id="A0A6J7B5P9"/>
<keyword evidence="4" id="KW-1015">Disulfide bond</keyword>
<dbReference type="CDD" id="cd02972">
    <property type="entry name" value="DsbA_family"/>
    <property type="match status" value="1"/>
</dbReference>
<dbReference type="EMBL" id="CAEZYB010000003">
    <property type="protein sequence ID" value="CAB4693778.1"/>
    <property type="molecule type" value="Genomic_DNA"/>
</dbReference>
<name>A0A6J7B5P9_9ZZZZ</name>
<dbReference type="EMBL" id="CAFBQK010000028">
    <property type="protein sequence ID" value="CAB5048016.1"/>
    <property type="molecule type" value="Genomic_DNA"/>
</dbReference>
<evidence type="ECO:0000313" key="15">
    <source>
        <dbReference type="EMBL" id="CAB5048016.1"/>
    </source>
</evidence>
<reference evidence="12" key="1">
    <citation type="submission" date="2020-05" db="EMBL/GenBank/DDBJ databases">
        <authorList>
            <person name="Chiriac C."/>
            <person name="Salcher M."/>
            <person name="Ghai R."/>
            <person name="Kavagutti S V."/>
        </authorList>
    </citation>
    <scope>NUCLEOTIDE SEQUENCE</scope>
</reference>
<feature type="domain" description="Thioredoxin-like fold" evidence="7">
    <location>
        <begin position="62"/>
        <end position="209"/>
    </location>
</feature>
<dbReference type="InterPro" id="IPR036249">
    <property type="entry name" value="Thioredoxin-like_sf"/>
</dbReference>
<dbReference type="PANTHER" id="PTHR13887:SF14">
    <property type="entry name" value="DISULFIDE BOND FORMATION PROTEIN D"/>
    <property type="match status" value="1"/>
</dbReference>
<evidence type="ECO:0000259" key="7">
    <source>
        <dbReference type="Pfam" id="PF13462"/>
    </source>
</evidence>